<dbReference type="InterPro" id="IPR029058">
    <property type="entry name" value="AB_hydrolase_fold"/>
</dbReference>
<dbReference type="PANTHER" id="PTHR43798">
    <property type="entry name" value="MONOACYLGLYCEROL LIPASE"/>
    <property type="match status" value="1"/>
</dbReference>
<dbReference type="InterPro" id="IPR000639">
    <property type="entry name" value="Epox_hydrolase-like"/>
</dbReference>
<organism evidence="3 4">
    <name type="scientific">Stagnimonas aquatica</name>
    <dbReference type="NCBI Taxonomy" id="2689987"/>
    <lineage>
        <taxon>Bacteria</taxon>
        <taxon>Pseudomonadati</taxon>
        <taxon>Pseudomonadota</taxon>
        <taxon>Gammaproteobacteria</taxon>
        <taxon>Nevskiales</taxon>
        <taxon>Nevskiaceae</taxon>
        <taxon>Stagnimonas</taxon>
    </lineage>
</organism>
<name>A0A3N0V4U1_9GAMM</name>
<dbReference type="Proteomes" id="UP000282106">
    <property type="component" value="Unassembled WGS sequence"/>
</dbReference>
<evidence type="ECO:0000256" key="1">
    <source>
        <dbReference type="ARBA" id="ARBA00022801"/>
    </source>
</evidence>
<dbReference type="PRINTS" id="PR00111">
    <property type="entry name" value="ABHYDROLASE"/>
</dbReference>
<dbReference type="PANTHER" id="PTHR43798:SF31">
    <property type="entry name" value="AB HYDROLASE SUPERFAMILY PROTEIN YCLE"/>
    <property type="match status" value="1"/>
</dbReference>
<sequence length="276" mass="29926">MSLPRLAHQQLGSGPEVILVHGLGANRAFWFGNLALNLAADHRVTLYDLRGHGYSERPASGYSVTDHAADLLALMDELAIPQAALIGHSLGGAVALELAVQAPQRVRQLALLDSRIQRLQASMYLHEVEPLSAYEQDVARRAGGDWRQEPEVGLRFIEAAARLMLANPGEGLRDDYTPFGEGRGARRAARQFVELLERTTLRQDFPQPGAEPARYGAVEMPTLLLYAQPSRALKSAAALAAALPQARLQTLAGVGHFFPITHPQATAEAVRALLAR</sequence>
<comment type="caution">
    <text evidence="3">The sequence shown here is derived from an EMBL/GenBank/DDBJ whole genome shotgun (WGS) entry which is preliminary data.</text>
</comment>
<dbReference type="Pfam" id="PF00561">
    <property type="entry name" value="Abhydrolase_1"/>
    <property type="match status" value="1"/>
</dbReference>
<dbReference type="InterPro" id="IPR050266">
    <property type="entry name" value="AB_hydrolase_sf"/>
</dbReference>
<dbReference type="InParanoid" id="A0A3N0V4U1"/>
<gene>
    <name evidence="3" type="ORF">ED208_13970</name>
</gene>
<reference evidence="3 4" key="1">
    <citation type="submission" date="2018-10" db="EMBL/GenBank/DDBJ databases">
        <authorList>
            <person name="Chen W.-M."/>
        </authorList>
    </citation>
    <scope>NUCLEOTIDE SEQUENCE [LARGE SCALE GENOMIC DNA]</scope>
    <source>
        <strain evidence="3 4">THS-13</strain>
    </source>
</reference>
<dbReference type="RefSeq" id="WP_123212540.1">
    <property type="nucleotide sequence ID" value="NZ_RJVO01000007.1"/>
</dbReference>
<accession>A0A3N0V4U1</accession>
<keyword evidence="1 3" id="KW-0378">Hydrolase</keyword>
<protein>
    <submittedName>
        <fullName evidence="3">Alpha/beta hydrolase</fullName>
    </submittedName>
</protein>
<dbReference type="InterPro" id="IPR000073">
    <property type="entry name" value="AB_hydrolase_1"/>
</dbReference>
<dbReference type="GO" id="GO:0016787">
    <property type="term" value="F:hydrolase activity"/>
    <property type="evidence" value="ECO:0007669"/>
    <property type="project" value="UniProtKB-KW"/>
</dbReference>
<evidence type="ECO:0000313" key="4">
    <source>
        <dbReference type="Proteomes" id="UP000282106"/>
    </source>
</evidence>
<dbReference type="PRINTS" id="PR00412">
    <property type="entry name" value="EPOXHYDRLASE"/>
</dbReference>
<evidence type="ECO:0000313" key="3">
    <source>
        <dbReference type="EMBL" id="ROH87816.1"/>
    </source>
</evidence>
<evidence type="ECO:0000259" key="2">
    <source>
        <dbReference type="Pfam" id="PF00561"/>
    </source>
</evidence>
<proteinExistence type="predicted"/>
<dbReference type="EMBL" id="RJVO01000007">
    <property type="protein sequence ID" value="ROH87816.1"/>
    <property type="molecule type" value="Genomic_DNA"/>
</dbReference>
<dbReference type="GO" id="GO:0016020">
    <property type="term" value="C:membrane"/>
    <property type="evidence" value="ECO:0007669"/>
    <property type="project" value="TreeGrafter"/>
</dbReference>
<dbReference type="Gene3D" id="3.40.50.1820">
    <property type="entry name" value="alpha/beta hydrolase"/>
    <property type="match status" value="1"/>
</dbReference>
<feature type="domain" description="AB hydrolase-1" evidence="2">
    <location>
        <begin position="17"/>
        <end position="263"/>
    </location>
</feature>
<keyword evidence="4" id="KW-1185">Reference proteome</keyword>
<dbReference type="SUPFAM" id="SSF53474">
    <property type="entry name" value="alpha/beta-Hydrolases"/>
    <property type="match status" value="1"/>
</dbReference>
<dbReference type="AlphaFoldDB" id="A0A3N0V4U1"/>